<name>X1LUY9_9ZZZZ</name>
<gene>
    <name evidence="1" type="ORF">S06H3_27726</name>
</gene>
<accession>X1LUY9</accession>
<comment type="caution">
    <text evidence="1">The sequence shown here is derived from an EMBL/GenBank/DDBJ whole genome shotgun (WGS) entry which is preliminary data.</text>
</comment>
<dbReference type="EMBL" id="BARV01016107">
    <property type="protein sequence ID" value="GAI23192.1"/>
    <property type="molecule type" value="Genomic_DNA"/>
</dbReference>
<reference evidence="1" key="1">
    <citation type="journal article" date="2014" name="Front. Microbiol.">
        <title>High frequency of phylogenetically diverse reductive dehalogenase-homologous genes in deep subseafloor sedimentary metagenomes.</title>
        <authorList>
            <person name="Kawai M."/>
            <person name="Futagami T."/>
            <person name="Toyoda A."/>
            <person name="Takaki Y."/>
            <person name="Nishi S."/>
            <person name="Hori S."/>
            <person name="Arai W."/>
            <person name="Tsubouchi T."/>
            <person name="Morono Y."/>
            <person name="Uchiyama I."/>
            <person name="Ito T."/>
            <person name="Fujiyama A."/>
            <person name="Inagaki F."/>
            <person name="Takami H."/>
        </authorList>
    </citation>
    <scope>NUCLEOTIDE SEQUENCE</scope>
    <source>
        <strain evidence="1">Expedition CK06-06</strain>
    </source>
</reference>
<dbReference type="AlphaFoldDB" id="X1LUY9"/>
<dbReference type="InterPro" id="IPR019239">
    <property type="entry name" value="VapB_antitoxin"/>
</dbReference>
<organism evidence="1">
    <name type="scientific">marine sediment metagenome</name>
    <dbReference type="NCBI Taxonomy" id="412755"/>
    <lineage>
        <taxon>unclassified sequences</taxon>
        <taxon>metagenomes</taxon>
        <taxon>ecological metagenomes</taxon>
    </lineage>
</organism>
<dbReference type="Pfam" id="PF09957">
    <property type="entry name" value="VapB_antitoxin"/>
    <property type="match status" value="1"/>
</dbReference>
<sequence>MGRTNIVLDDKLVENCFKATGINTRKALIDYALKELLRHKSQKKILELKGKINWDGNLNDWRKGRKS</sequence>
<protein>
    <recommendedName>
        <fullName evidence="2">Antitoxin VapB11</fullName>
    </recommendedName>
</protein>
<evidence type="ECO:0000313" key="1">
    <source>
        <dbReference type="EMBL" id="GAI23192.1"/>
    </source>
</evidence>
<evidence type="ECO:0008006" key="2">
    <source>
        <dbReference type="Google" id="ProtNLM"/>
    </source>
</evidence>
<proteinExistence type="predicted"/>